<dbReference type="PANTHER" id="PTHR34384:SF6">
    <property type="entry name" value="STAPHYLOFERRIN B SYNTHASE"/>
    <property type="match status" value="1"/>
</dbReference>
<dbReference type="EMBL" id="CP157355">
    <property type="protein sequence ID" value="XBL99342.1"/>
    <property type="molecule type" value="Genomic_DNA"/>
</dbReference>
<evidence type="ECO:0000259" key="3">
    <source>
        <dbReference type="Pfam" id="PF06276"/>
    </source>
</evidence>
<dbReference type="Pfam" id="PF04183">
    <property type="entry name" value="IucA_IucC"/>
    <property type="match status" value="1"/>
</dbReference>
<feature type="domain" description="Aerobactin siderophore biosynthesis IucA/IucC N-terminal" evidence="2">
    <location>
        <begin position="145"/>
        <end position="395"/>
    </location>
</feature>
<evidence type="ECO:0000313" key="4">
    <source>
        <dbReference type="EMBL" id="XBL99342.1"/>
    </source>
</evidence>
<dbReference type="KEGG" id="cmav:ABHF33_09680"/>
<reference evidence="4" key="1">
    <citation type="submission" date="2024-05" db="EMBL/GenBank/DDBJ databases">
        <authorList>
            <person name="Yang L."/>
            <person name="Pan L."/>
        </authorList>
    </citation>
    <scope>NUCLEOTIDE SEQUENCE</scope>
    <source>
        <strain evidence="4">FCG-7</strain>
    </source>
</reference>
<sequence>MTTRLPAPTLAECAHLNPAIWQKVNRLLVRKAISEFAHEGLLTPELQTDGQYQIHSDDGEISYRFRAEVLALNHWSIPADSISKQSGEQPQALDALLFMLELREQLLLKEHVLPVYLDEISSTLYGSAYKHDRAAPSAAELIHSDFQRVETAMSEGHPCFVANNGRLGFDANDYRRYAPEAATPFQIVWLAVHKQRATLSISATLDYEQMMREELGEAQLATFRQRLQALGLNDGDYWLMPAHPWQWQNKLAMAFAAEIAQQQIVFLGTGDDLYLAQQSIRTFFNVSDSRKRYVKTALSVLNMGFMRGLSPYYMLATPAINDWVYALVEGDAYLQSKGFHILREVAAIGYRNPYYEAAIKENNAFKKMLAALWRENPSTHLQQGEKLMTMTALAHLDNEGRALIAELISASGISTDQWVAEYLDAYFAPLLHCFYQHDLIYMPHGENLIMILKDHRVARVLMKDIAEEVAILNPAVELPEVAQRISTSIPDDMKTLCLFIDVFDGYLRHVAAILHDQCAYSVEQFWHAVARCTHRYQAEHPQLVTQFARYDLFAADFAHSCLNRLQMANNKHMLNLEDPASGLQMAGRLVNPLARWRDPASMGEV</sequence>
<feature type="domain" description="Aerobactin siderophore biosynthesis IucA/IucC-like C-terminal" evidence="3">
    <location>
        <begin position="417"/>
        <end position="573"/>
    </location>
</feature>
<dbReference type="Gene3D" id="6.10.250.3370">
    <property type="match status" value="1"/>
</dbReference>
<name>A0AAU7F6X6_9NEIS</name>
<dbReference type="InterPro" id="IPR037455">
    <property type="entry name" value="LucA/IucC-like"/>
</dbReference>
<gene>
    <name evidence="4" type="ORF">ABHF33_09680</name>
</gene>
<evidence type="ECO:0000259" key="2">
    <source>
        <dbReference type="Pfam" id="PF04183"/>
    </source>
</evidence>
<dbReference type="InterPro" id="IPR007310">
    <property type="entry name" value="Aerobactin_biosyn_IucA/IucC_N"/>
</dbReference>
<dbReference type="Pfam" id="PF06276">
    <property type="entry name" value="FhuF"/>
    <property type="match status" value="1"/>
</dbReference>
<dbReference type="InterPro" id="IPR022770">
    <property type="entry name" value="IucA/IucC-like_C"/>
</dbReference>
<accession>A0AAU7F6X6</accession>
<organism evidence="4">
    <name type="scientific">Chitinibacter mangrovi</name>
    <dbReference type="NCBI Taxonomy" id="3153927"/>
    <lineage>
        <taxon>Bacteria</taxon>
        <taxon>Pseudomonadati</taxon>
        <taxon>Pseudomonadota</taxon>
        <taxon>Betaproteobacteria</taxon>
        <taxon>Neisseriales</taxon>
        <taxon>Chitinibacteraceae</taxon>
        <taxon>Chitinibacter</taxon>
    </lineage>
</organism>
<dbReference type="Gene3D" id="1.10.510.40">
    <property type="match status" value="1"/>
</dbReference>
<dbReference type="PANTHER" id="PTHR34384">
    <property type="entry name" value="L-2,3-DIAMINOPROPANOATE--CITRATE LIGASE"/>
    <property type="match status" value="1"/>
</dbReference>
<dbReference type="AlphaFoldDB" id="A0AAU7F6X6"/>
<comment type="pathway">
    <text evidence="1">Siderophore biosynthesis.</text>
</comment>
<evidence type="ECO:0000256" key="1">
    <source>
        <dbReference type="ARBA" id="ARBA00004924"/>
    </source>
</evidence>
<protein>
    <submittedName>
        <fullName evidence="4">IucA/IucC family siderophore biosynthesis protein</fullName>
    </submittedName>
</protein>
<proteinExistence type="predicted"/>
<dbReference type="RefSeq" id="WP_348943772.1">
    <property type="nucleotide sequence ID" value="NZ_CP157355.1"/>
</dbReference>
<dbReference type="Gene3D" id="3.30.310.280">
    <property type="match status" value="1"/>
</dbReference>
<dbReference type="GO" id="GO:0019290">
    <property type="term" value="P:siderophore biosynthetic process"/>
    <property type="evidence" value="ECO:0007669"/>
    <property type="project" value="InterPro"/>
</dbReference>
<dbReference type="GO" id="GO:0016881">
    <property type="term" value="F:acid-amino acid ligase activity"/>
    <property type="evidence" value="ECO:0007669"/>
    <property type="project" value="UniProtKB-ARBA"/>
</dbReference>